<reference evidence="1" key="2">
    <citation type="submission" date="2011-02" db="EMBL/GenBank/DDBJ databases">
        <authorList>
            <person name="MacLean D."/>
        </authorList>
    </citation>
    <scope>NUCLEOTIDE SEQUENCE</scope>
</reference>
<dbReference type="HOGENOM" id="CLU_2563188_0_0_1"/>
<name>F0X000_9STRA</name>
<dbReference type="EMBL" id="FR824495">
    <property type="protein sequence ID" value="CCA27081.1"/>
    <property type="molecule type" value="Genomic_DNA"/>
</dbReference>
<dbReference type="AlphaFoldDB" id="F0X000"/>
<protein>
    <submittedName>
        <fullName evidence="1">AlNc14C452G11742 protein</fullName>
    </submittedName>
</protein>
<organism evidence="1">
    <name type="scientific">Albugo laibachii Nc14</name>
    <dbReference type="NCBI Taxonomy" id="890382"/>
    <lineage>
        <taxon>Eukaryota</taxon>
        <taxon>Sar</taxon>
        <taxon>Stramenopiles</taxon>
        <taxon>Oomycota</taxon>
        <taxon>Peronosporomycetes</taxon>
        <taxon>Albuginales</taxon>
        <taxon>Albuginaceae</taxon>
        <taxon>Albugo</taxon>
    </lineage>
</organism>
<gene>
    <name evidence="1" type="primary">AlNc14C452G11742</name>
    <name evidence="1" type="ORF">ALNC14_132250</name>
</gene>
<reference evidence="1" key="1">
    <citation type="journal article" date="2011" name="PLoS Biol.">
        <title>Gene gain and loss during evolution of obligate parasitism in the white rust pathogen of Arabidopsis thaliana.</title>
        <authorList>
            <person name="Kemen E."/>
            <person name="Gardiner A."/>
            <person name="Schultz-Larsen T."/>
            <person name="Kemen A.C."/>
            <person name="Balmuth A.L."/>
            <person name="Robert-Seilaniantz A."/>
            <person name="Bailey K."/>
            <person name="Holub E."/>
            <person name="Studholme D.J."/>
            <person name="Maclean D."/>
            <person name="Jones J.D."/>
        </authorList>
    </citation>
    <scope>NUCLEOTIDE SEQUENCE</scope>
</reference>
<accession>F0X000</accession>
<evidence type="ECO:0000313" key="1">
    <source>
        <dbReference type="EMBL" id="CCA27081.1"/>
    </source>
</evidence>
<sequence>MRGDMSSSNRTWRPSLFILSLNQRSVFKTVAGYPYNQCDPMLGLLPLCQCSASDFTATRNYACVLKLVRIKGATYDMDFRVIIIVV</sequence>
<proteinExistence type="predicted"/>